<feature type="repeat" description="PPR" evidence="3">
    <location>
        <begin position="166"/>
        <end position="201"/>
    </location>
</feature>
<organism evidence="4 5">
    <name type="scientific">Acacia crassicarpa</name>
    <name type="common">northern wattle</name>
    <dbReference type="NCBI Taxonomy" id="499986"/>
    <lineage>
        <taxon>Eukaryota</taxon>
        <taxon>Viridiplantae</taxon>
        <taxon>Streptophyta</taxon>
        <taxon>Embryophyta</taxon>
        <taxon>Tracheophyta</taxon>
        <taxon>Spermatophyta</taxon>
        <taxon>Magnoliopsida</taxon>
        <taxon>eudicotyledons</taxon>
        <taxon>Gunneridae</taxon>
        <taxon>Pentapetalae</taxon>
        <taxon>rosids</taxon>
        <taxon>fabids</taxon>
        <taxon>Fabales</taxon>
        <taxon>Fabaceae</taxon>
        <taxon>Caesalpinioideae</taxon>
        <taxon>mimosoid clade</taxon>
        <taxon>Acacieae</taxon>
        <taxon>Acacia</taxon>
    </lineage>
</organism>
<dbReference type="SUPFAM" id="SSF48452">
    <property type="entry name" value="TPR-like"/>
    <property type="match status" value="1"/>
</dbReference>
<sequence>MLLRSKFAPVAYACRIHKWLYPSACISSSSCASHIEDVTERIQNPEGSSEFEQNINFLGSKPVPENLIQVLNWTSDLNSAVKIFNWAALQKSFRHTANTYYQMILKLGMAGNVHEMGAICQNMVKDRCPGAEEALVALICTFVGHFRLNEAMTVFVNMDFGRYKPPAHVFNVLLGALAKENGDFQNALFVYKEMVKAGILPTIETLNYLLEVLFAANQVDLALDQYRRMHKKGCSPNSKTYEILVKGLFAKSRVDEATSVLEQMLELRFVPDLSFYRCSIPLFCQENKLQEAVKLFEMMKVSDFTPDSFIYEFLVQCLCKNLQLDSAVSLINEMIESGTPLALNVFVDMVNCFCELEKFNEALMFLDDKQVVETPPYNALLEGCCNGGKIKVAHALLRTMSEKNIADCYSWNIIVRWHCDNRKTRKAYELLGRMITSSVTLDHITYSALVIGNCRFQRYENAMELFGQVCARCWPLDFTSYSELVGGLCDINKTEEATEVFNYMALKRCSLDPLSFYKLIKSVCNVGKVNEAIRLWQLAYYSGISCLIDVHTTMMHELSKSGKEKHLFVILSRLLIEGWNLDMEAYCILLQSLSQQNRANQYVLLFNMMVNEGLFPDPDRLYDQLEFIAYHSQLYMISGAIDKLLDGEILNSAMFNLLINGLWKEDKKHEAHRLLDLMLEKGWVPDAITHKLLIGSDVNEEKSQETLMFNNSLQDSVSNILAESLGDT</sequence>
<keyword evidence="2" id="KW-0677">Repeat</keyword>
<comment type="similarity">
    <text evidence="1">Belongs to the PPR family. P subfamily.</text>
</comment>
<dbReference type="InterPro" id="IPR050667">
    <property type="entry name" value="PPR-containing_protein"/>
</dbReference>
<proteinExistence type="inferred from homology"/>
<dbReference type="NCBIfam" id="TIGR00756">
    <property type="entry name" value="PPR"/>
    <property type="match status" value="6"/>
</dbReference>
<dbReference type="Gene3D" id="1.25.40.10">
    <property type="entry name" value="Tetratricopeptide repeat domain"/>
    <property type="match status" value="6"/>
</dbReference>
<dbReference type="PROSITE" id="PS51257">
    <property type="entry name" value="PROKAR_LIPOPROTEIN"/>
    <property type="match status" value="1"/>
</dbReference>
<dbReference type="InterPro" id="IPR002885">
    <property type="entry name" value="PPR_rpt"/>
</dbReference>
<evidence type="ECO:0008006" key="6">
    <source>
        <dbReference type="Google" id="ProtNLM"/>
    </source>
</evidence>
<dbReference type="PROSITE" id="PS51375">
    <property type="entry name" value="PPR"/>
    <property type="match status" value="9"/>
</dbReference>
<dbReference type="AlphaFoldDB" id="A0AAE1MFZ6"/>
<feature type="repeat" description="PPR" evidence="3">
    <location>
        <begin position="582"/>
        <end position="616"/>
    </location>
</feature>
<keyword evidence="5" id="KW-1185">Reference proteome</keyword>
<dbReference type="InterPro" id="IPR011990">
    <property type="entry name" value="TPR-like_helical_dom_sf"/>
</dbReference>
<evidence type="ECO:0000256" key="3">
    <source>
        <dbReference type="PROSITE-ProRule" id="PRU00708"/>
    </source>
</evidence>
<dbReference type="Pfam" id="PF13041">
    <property type="entry name" value="PPR_2"/>
    <property type="match status" value="3"/>
</dbReference>
<evidence type="ECO:0000313" key="5">
    <source>
        <dbReference type="Proteomes" id="UP001293593"/>
    </source>
</evidence>
<name>A0AAE1MFZ6_9FABA</name>
<reference evidence="4" key="1">
    <citation type="submission" date="2023-10" db="EMBL/GenBank/DDBJ databases">
        <title>Chromosome-level genome of the transformable northern wattle, Acacia crassicarpa.</title>
        <authorList>
            <person name="Massaro I."/>
            <person name="Sinha N.R."/>
            <person name="Poethig S."/>
            <person name="Leichty A.R."/>
        </authorList>
    </citation>
    <scope>NUCLEOTIDE SEQUENCE</scope>
    <source>
        <strain evidence="4">Acra3RX</strain>
        <tissue evidence="4">Leaf</tissue>
    </source>
</reference>
<dbReference type="PANTHER" id="PTHR47939:SF13">
    <property type="entry name" value="OS03G0201400 PROTEIN"/>
    <property type="match status" value="1"/>
</dbReference>
<feature type="repeat" description="PPR" evidence="3">
    <location>
        <begin position="202"/>
        <end position="236"/>
    </location>
</feature>
<feature type="repeat" description="PPR" evidence="3">
    <location>
        <begin position="272"/>
        <end position="306"/>
    </location>
</feature>
<evidence type="ECO:0000256" key="2">
    <source>
        <dbReference type="ARBA" id="ARBA00022737"/>
    </source>
</evidence>
<accession>A0AAE1MFZ6</accession>
<evidence type="ECO:0000313" key="4">
    <source>
        <dbReference type="EMBL" id="KAK4263859.1"/>
    </source>
</evidence>
<feature type="repeat" description="PPR" evidence="3">
    <location>
        <begin position="651"/>
        <end position="685"/>
    </location>
</feature>
<feature type="repeat" description="PPR" evidence="3">
    <location>
        <begin position="307"/>
        <end position="341"/>
    </location>
</feature>
<gene>
    <name evidence="4" type="ORF">QN277_029219</name>
</gene>
<feature type="repeat" description="PPR" evidence="3">
    <location>
        <begin position="477"/>
        <end position="511"/>
    </location>
</feature>
<feature type="repeat" description="PPR" evidence="3">
    <location>
        <begin position="237"/>
        <end position="271"/>
    </location>
</feature>
<protein>
    <recommendedName>
        <fullName evidence="6">Pentatricopeptide repeat-containing protein</fullName>
    </recommendedName>
</protein>
<dbReference type="EMBL" id="JAWXYG010000009">
    <property type="protein sequence ID" value="KAK4263859.1"/>
    <property type="molecule type" value="Genomic_DNA"/>
</dbReference>
<dbReference type="Pfam" id="PF01535">
    <property type="entry name" value="PPR"/>
    <property type="match status" value="4"/>
</dbReference>
<dbReference type="Proteomes" id="UP001293593">
    <property type="component" value="Unassembled WGS sequence"/>
</dbReference>
<feature type="repeat" description="PPR" evidence="3">
    <location>
        <begin position="373"/>
        <end position="407"/>
    </location>
</feature>
<dbReference type="PANTHER" id="PTHR47939">
    <property type="entry name" value="MEMBRANE-ASSOCIATED SALT-INDUCIBLE PROTEIN-LIKE"/>
    <property type="match status" value="1"/>
</dbReference>
<comment type="caution">
    <text evidence="4">The sequence shown here is derived from an EMBL/GenBank/DDBJ whole genome shotgun (WGS) entry which is preliminary data.</text>
</comment>
<evidence type="ECO:0000256" key="1">
    <source>
        <dbReference type="ARBA" id="ARBA00007626"/>
    </source>
</evidence>